<dbReference type="Proteomes" id="UP000813427">
    <property type="component" value="Unassembled WGS sequence"/>
</dbReference>
<evidence type="ECO:0000256" key="4">
    <source>
        <dbReference type="ARBA" id="ARBA00023136"/>
    </source>
</evidence>
<feature type="transmembrane region" description="Helical" evidence="6">
    <location>
        <begin position="126"/>
        <end position="147"/>
    </location>
</feature>
<dbReference type="EMBL" id="JAGPXF010000008">
    <property type="protein sequence ID" value="KAH7232846.1"/>
    <property type="molecule type" value="Genomic_DNA"/>
</dbReference>
<feature type="transmembrane region" description="Helical" evidence="6">
    <location>
        <begin position="172"/>
        <end position="195"/>
    </location>
</feature>
<name>A0A8K0W646_9HYPO</name>
<gene>
    <name evidence="8" type="ORF">BKA59DRAFT_487408</name>
</gene>
<comment type="caution">
    <text evidence="8">The sequence shown here is derived from an EMBL/GenBank/DDBJ whole genome shotgun (WGS) entry which is preliminary data.</text>
</comment>
<sequence length="327" mass="36825">MTGRSPNDDSTGTRALAIITPFFTLGLIVFVLRLYTRVSPAWKLNGSDYLIMIAMVAEIVTYSLFAAAVANGFGRHNDYISPENTISILKCLFGVIMTGLWVSTFARLSIAWLLHSFSMSKSWKMLLWFIMGFQIVTLAASEIFQLLECRPVRAMWEPVNDAECMPMQKVWVIGYVFVGASMASDLALTILPMFLIWKLSRSAIERCLMSVLMALSLFATIITVLKVVYMKTFDIDSPDTFRASMPLFLWCRIEECVILIAASAPLLKAPVEAALSRLGFPTFRNPIRQLNSWDSTRAPDQDMLSRTICHSQGYEVEDMERKSAFVD</sequence>
<feature type="transmembrane region" description="Helical" evidence="6">
    <location>
        <begin position="93"/>
        <end position="114"/>
    </location>
</feature>
<dbReference type="AlphaFoldDB" id="A0A8K0W646"/>
<keyword evidence="3 6" id="KW-1133">Transmembrane helix</keyword>
<comment type="subcellular location">
    <subcellularLocation>
        <location evidence="1">Membrane</location>
        <topology evidence="1">Multi-pass membrane protein</topology>
    </subcellularLocation>
</comment>
<evidence type="ECO:0000256" key="5">
    <source>
        <dbReference type="ARBA" id="ARBA00038359"/>
    </source>
</evidence>
<keyword evidence="4 6" id="KW-0472">Membrane</keyword>
<reference evidence="8" key="1">
    <citation type="journal article" date="2021" name="Nat. Commun.">
        <title>Genetic determinants of endophytism in the Arabidopsis root mycobiome.</title>
        <authorList>
            <person name="Mesny F."/>
            <person name="Miyauchi S."/>
            <person name="Thiergart T."/>
            <person name="Pickel B."/>
            <person name="Atanasova L."/>
            <person name="Karlsson M."/>
            <person name="Huettel B."/>
            <person name="Barry K.W."/>
            <person name="Haridas S."/>
            <person name="Chen C."/>
            <person name="Bauer D."/>
            <person name="Andreopoulos W."/>
            <person name="Pangilinan J."/>
            <person name="LaButti K."/>
            <person name="Riley R."/>
            <person name="Lipzen A."/>
            <person name="Clum A."/>
            <person name="Drula E."/>
            <person name="Henrissat B."/>
            <person name="Kohler A."/>
            <person name="Grigoriev I.V."/>
            <person name="Martin F.M."/>
            <person name="Hacquard S."/>
        </authorList>
    </citation>
    <scope>NUCLEOTIDE SEQUENCE</scope>
    <source>
        <strain evidence="8">MPI-SDFR-AT-0068</strain>
    </source>
</reference>
<dbReference type="PANTHER" id="PTHR33048:SF129">
    <property type="entry name" value="INTEGRAL MEMBRANE PROTEIN-RELATED"/>
    <property type="match status" value="1"/>
</dbReference>
<protein>
    <recommendedName>
        <fullName evidence="7">Rhodopsin domain-containing protein</fullName>
    </recommendedName>
</protein>
<evidence type="ECO:0000256" key="6">
    <source>
        <dbReference type="SAM" id="Phobius"/>
    </source>
</evidence>
<feature type="transmembrane region" description="Helical" evidence="6">
    <location>
        <begin position="48"/>
        <end position="73"/>
    </location>
</feature>
<proteinExistence type="inferred from homology"/>
<dbReference type="GO" id="GO:0016020">
    <property type="term" value="C:membrane"/>
    <property type="evidence" value="ECO:0007669"/>
    <property type="project" value="UniProtKB-SubCell"/>
</dbReference>
<accession>A0A8K0W646</accession>
<evidence type="ECO:0000256" key="1">
    <source>
        <dbReference type="ARBA" id="ARBA00004141"/>
    </source>
</evidence>
<keyword evidence="9" id="KW-1185">Reference proteome</keyword>
<feature type="domain" description="Rhodopsin" evidence="7">
    <location>
        <begin position="32"/>
        <end position="272"/>
    </location>
</feature>
<evidence type="ECO:0000256" key="3">
    <source>
        <dbReference type="ARBA" id="ARBA00022989"/>
    </source>
</evidence>
<comment type="similarity">
    <text evidence="5">Belongs to the SAT4 family.</text>
</comment>
<evidence type="ECO:0000259" key="7">
    <source>
        <dbReference type="Pfam" id="PF20684"/>
    </source>
</evidence>
<dbReference type="OrthoDB" id="3923077at2759"/>
<feature type="transmembrane region" description="Helical" evidence="6">
    <location>
        <begin position="207"/>
        <end position="227"/>
    </location>
</feature>
<evidence type="ECO:0000313" key="8">
    <source>
        <dbReference type="EMBL" id="KAH7232846.1"/>
    </source>
</evidence>
<dbReference type="InterPro" id="IPR052337">
    <property type="entry name" value="SAT4-like"/>
</dbReference>
<dbReference type="Pfam" id="PF20684">
    <property type="entry name" value="Fung_rhodopsin"/>
    <property type="match status" value="1"/>
</dbReference>
<dbReference type="PANTHER" id="PTHR33048">
    <property type="entry name" value="PTH11-LIKE INTEGRAL MEMBRANE PROTEIN (AFU_ORTHOLOGUE AFUA_5G11245)"/>
    <property type="match status" value="1"/>
</dbReference>
<evidence type="ECO:0000313" key="9">
    <source>
        <dbReference type="Proteomes" id="UP000813427"/>
    </source>
</evidence>
<organism evidence="8 9">
    <name type="scientific">Fusarium tricinctum</name>
    <dbReference type="NCBI Taxonomy" id="61284"/>
    <lineage>
        <taxon>Eukaryota</taxon>
        <taxon>Fungi</taxon>
        <taxon>Dikarya</taxon>
        <taxon>Ascomycota</taxon>
        <taxon>Pezizomycotina</taxon>
        <taxon>Sordariomycetes</taxon>
        <taxon>Hypocreomycetidae</taxon>
        <taxon>Hypocreales</taxon>
        <taxon>Nectriaceae</taxon>
        <taxon>Fusarium</taxon>
        <taxon>Fusarium tricinctum species complex</taxon>
    </lineage>
</organism>
<keyword evidence="2 6" id="KW-0812">Transmembrane</keyword>
<evidence type="ECO:0000256" key="2">
    <source>
        <dbReference type="ARBA" id="ARBA00022692"/>
    </source>
</evidence>
<feature type="transmembrane region" description="Helical" evidence="6">
    <location>
        <begin position="15"/>
        <end position="36"/>
    </location>
</feature>
<dbReference type="InterPro" id="IPR049326">
    <property type="entry name" value="Rhodopsin_dom_fungi"/>
</dbReference>